<dbReference type="EMBL" id="HACG01050189">
    <property type="protein sequence ID" value="CEK97054.1"/>
    <property type="molecule type" value="Transcribed_RNA"/>
</dbReference>
<reference evidence="1" key="1">
    <citation type="submission" date="2014-12" db="EMBL/GenBank/DDBJ databases">
        <title>Insight into the proteome of Arion vulgaris.</title>
        <authorList>
            <person name="Aradska J."/>
            <person name="Bulat T."/>
            <person name="Smidak R."/>
            <person name="Sarate P."/>
            <person name="Gangsoo J."/>
            <person name="Sialana F."/>
            <person name="Bilban M."/>
            <person name="Lubec G."/>
        </authorList>
    </citation>
    <scope>NUCLEOTIDE SEQUENCE</scope>
    <source>
        <tissue evidence="1">Skin</tissue>
    </source>
</reference>
<protein>
    <submittedName>
        <fullName evidence="1">Uncharacterized protein</fullName>
    </submittedName>
</protein>
<organism evidence="1">
    <name type="scientific">Arion vulgaris</name>
    <dbReference type="NCBI Taxonomy" id="1028688"/>
    <lineage>
        <taxon>Eukaryota</taxon>
        <taxon>Metazoa</taxon>
        <taxon>Spiralia</taxon>
        <taxon>Lophotrochozoa</taxon>
        <taxon>Mollusca</taxon>
        <taxon>Gastropoda</taxon>
        <taxon>Heterobranchia</taxon>
        <taxon>Euthyneura</taxon>
        <taxon>Panpulmonata</taxon>
        <taxon>Eupulmonata</taxon>
        <taxon>Stylommatophora</taxon>
        <taxon>Helicina</taxon>
        <taxon>Arionoidea</taxon>
        <taxon>Arionidae</taxon>
        <taxon>Arion</taxon>
    </lineage>
</organism>
<dbReference type="AlphaFoldDB" id="A0A0B7BV31"/>
<sequence>METTMHVLKGDQESLRMRLAHVFTSEKLLDIIPGIEKYKNSGEVLRIVKNVNSGINTGQE</sequence>
<name>A0A0B7BV31_9EUPU</name>
<accession>A0A0B7BV31</accession>
<gene>
    <name evidence="1" type="primary">ORF214490</name>
</gene>
<proteinExistence type="predicted"/>
<evidence type="ECO:0000313" key="1">
    <source>
        <dbReference type="EMBL" id="CEK97054.1"/>
    </source>
</evidence>